<keyword evidence="3" id="KW-1185">Reference proteome</keyword>
<evidence type="ECO:0000256" key="1">
    <source>
        <dbReference type="SAM" id="MobiDB-lite"/>
    </source>
</evidence>
<evidence type="ECO:0000313" key="3">
    <source>
        <dbReference type="Proteomes" id="UP000797356"/>
    </source>
</evidence>
<dbReference type="Proteomes" id="UP000797356">
    <property type="component" value="Chromosome 7"/>
</dbReference>
<organism evidence="2 3">
    <name type="scientific">Cocos nucifera</name>
    <name type="common">Coconut palm</name>
    <dbReference type="NCBI Taxonomy" id="13894"/>
    <lineage>
        <taxon>Eukaryota</taxon>
        <taxon>Viridiplantae</taxon>
        <taxon>Streptophyta</taxon>
        <taxon>Embryophyta</taxon>
        <taxon>Tracheophyta</taxon>
        <taxon>Spermatophyta</taxon>
        <taxon>Magnoliopsida</taxon>
        <taxon>Liliopsida</taxon>
        <taxon>Arecaceae</taxon>
        <taxon>Arecoideae</taxon>
        <taxon>Cocoseae</taxon>
        <taxon>Attaleinae</taxon>
        <taxon>Cocos</taxon>
    </lineage>
</organism>
<evidence type="ECO:0000313" key="2">
    <source>
        <dbReference type="EMBL" id="KAG1355386.1"/>
    </source>
</evidence>
<gene>
    <name evidence="2" type="ORF">COCNU_07G014980</name>
</gene>
<reference evidence="2" key="2">
    <citation type="submission" date="2019-07" db="EMBL/GenBank/DDBJ databases">
        <authorList>
            <person name="Yang Y."/>
            <person name="Bocs S."/>
            <person name="Baudouin L."/>
        </authorList>
    </citation>
    <scope>NUCLEOTIDE SEQUENCE</scope>
    <source>
        <tissue evidence="2">Spear leaf of Hainan Tall coconut</tissue>
    </source>
</reference>
<sequence>MRSLRNAEAIEQAHGGRVIDRDDENGVVTVKIVVTKQQLRQMVASTGRGWSNSGLHHLAAPPRMEQLLHVLRRRHMKRAEAEKGHGSGWRPALQSIPEEN</sequence>
<dbReference type="OrthoDB" id="1304043at2759"/>
<protein>
    <submittedName>
        <fullName evidence="2">Uncharacterized protein</fullName>
    </submittedName>
</protein>
<comment type="caution">
    <text evidence="2">The sequence shown here is derived from an EMBL/GenBank/DDBJ whole genome shotgun (WGS) entry which is preliminary data.</text>
</comment>
<reference evidence="2" key="1">
    <citation type="journal article" date="2017" name="Gigascience">
        <title>The genome draft of coconut (Cocos nucifera).</title>
        <authorList>
            <person name="Xiao Y."/>
            <person name="Xu P."/>
            <person name="Fan H."/>
            <person name="Baudouin L."/>
            <person name="Xia W."/>
            <person name="Bocs S."/>
            <person name="Xu J."/>
            <person name="Li Q."/>
            <person name="Guo A."/>
            <person name="Zhou L."/>
            <person name="Li J."/>
            <person name="Wu Y."/>
            <person name="Ma Z."/>
            <person name="Armero A."/>
            <person name="Issali A.E."/>
            <person name="Liu N."/>
            <person name="Peng M."/>
            <person name="Yang Y."/>
        </authorList>
    </citation>
    <scope>NUCLEOTIDE SEQUENCE</scope>
    <source>
        <tissue evidence="2">Spear leaf of Hainan Tall coconut</tissue>
    </source>
</reference>
<feature type="region of interest" description="Disordered" evidence="1">
    <location>
        <begin position="77"/>
        <end position="100"/>
    </location>
</feature>
<dbReference type="EMBL" id="CM017878">
    <property type="protein sequence ID" value="KAG1355386.1"/>
    <property type="molecule type" value="Genomic_DNA"/>
</dbReference>
<accession>A0A8K0N5N9</accession>
<proteinExistence type="predicted"/>
<name>A0A8K0N5N9_COCNU</name>
<dbReference type="AlphaFoldDB" id="A0A8K0N5N9"/>